<reference evidence="1 2" key="1">
    <citation type="journal article" date="2022" name="Allergy">
        <title>Genome assembly and annotation of Periplaneta americana reveal a comprehensive cockroach allergen profile.</title>
        <authorList>
            <person name="Wang L."/>
            <person name="Xiong Q."/>
            <person name="Saelim N."/>
            <person name="Wang L."/>
            <person name="Nong W."/>
            <person name="Wan A.T."/>
            <person name="Shi M."/>
            <person name="Liu X."/>
            <person name="Cao Q."/>
            <person name="Hui J.H.L."/>
            <person name="Sookrung N."/>
            <person name="Leung T.F."/>
            <person name="Tungtrongchitr A."/>
            <person name="Tsui S.K.W."/>
        </authorList>
    </citation>
    <scope>NUCLEOTIDE SEQUENCE [LARGE SCALE GENOMIC DNA]</scope>
    <source>
        <strain evidence="1">PWHHKU_190912</strain>
    </source>
</reference>
<protein>
    <submittedName>
        <fullName evidence="1">Uncharacterized protein</fullName>
    </submittedName>
</protein>
<dbReference type="EMBL" id="JAJSOF020000015">
    <property type="protein sequence ID" value="KAJ4440886.1"/>
    <property type="molecule type" value="Genomic_DNA"/>
</dbReference>
<name>A0ABQ8T498_PERAM</name>
<accession>A0ABQ8T498</accession>
<evidence type="ECO:0000313" key="1">
    <source>
        <dbReference type="EMBL" id="KAJ4440886.1"/>
    </source>
</evidence>
<sequence>MTVMPVSLASMDRPPSRALIHTDKEPGPPLCLRLRWAGYVAHMGEFRNAYRVLVGRPEGKIPLERPRRGWEDNIKMDLREVGYDDREWINLAQDRDLCEGGNEPPGSLEAKCTQWRDVIKLQANHGPVSTFHGRSQENSRGKHCDERETVLHVTMESSTFDKE</sequence>
<gene>
    <name evidence="1" type="ORF">ANN_10733</name>
</gene>
<organism evidence="1 2">
    <name type="scientific">Periplaneta americana</name>
    <name type="common">American cockroach</name>
    <name type="synonym">Blatta americana</name>
    <dbReference type="NCBI Taxonomy" id="6978"/>
    <lineage>
        <taxon>Eukaryota</taxon>
        <taxon>Metazoa</taxon>
        <taxon>Ecdysozoa</taxon>
        <taxon>Arthropoda</taxon>
        <taxon>Hexapoda</taxon>
        <taxon>Insecta</taxon>
        <taxon>Pterygota</taxon>
        <taxon>Neoptera</taxon>
        <taxon>Polyneoptera</taxon>
        <taxon>Dictyoptera</taxon>
        <taxon>Blattodea</taxon>
        <taxon>Blattoidea</taxon>
        <taxon>Blattidae</taxon>
        <taxon>Blattinae</taxon>
        <taxon>Periplaneta</taxon>
    </lineage>
</organism>
<keyword evidence="2" id="KW-1185">Reference proteome</keyword>
<comment type="caution">
    <text evidence="1">The sequence shown here is derived from an EMBL/GenBank/DDBJ whole genome shotgun (WGS) entry which is preliminary data.</text>
</comment>
<dbReference type="Proteomes" id="UP001148838">
    <property type="component" value="Unassembled WGS sequence"/>
</dbReference>
<evidence type="ECO:0000313" key="2">
    <source>
        <dbReference type="Proteomes" id="UP001148838"/>
    </source>
</evidence>
<proteinExistence type="predicted"/>